<proteinExistence type="predicted"/>
<organism evidence="1 2">
    <name type="scientific">Weissella sagaensis</name>
    <dbReference type="NCBI Taxonomy" id="2559928"/>
    <lineage>
        <taxon>Bacteria</taxon>
        <taxon>Bacillati</taxon>
        <taxon>Bacillota</taxon>
        <taxon>Bacilli</taxon>
        <taxon>Lactobacillales</taxon>
        <taxon>Lactobacillaceae</taxon>
        <taxon>Weissella</taxon>
    </lineage>
</organism>
<keyword evidence="2" id="KW-1185">Reference proteome</keyword>
<name>A0ABW1RRH8_9LACO</name>
<comment type="caution">
    <text evidence="1">The sequence shown here is derived from an EMBL/GenBank/DDBJ whole genome shotgun (WGS) entry which is preliminary data.</text>
</comment>
<evidence type="ECO:0000313" key="1">
    <source>
        <dbReference type="EMBL" id="MFC6178045.1"/>
    </source>
</evidence>
<reference evidence="2" key="1">
    <citation type="journal article" date="2019" name="Int. J. Syst. Evol. Microbiol.">
        <title>The Global Catalogue of Microorganisms (GCM) 10K type strain sequencing project: providing services to taxonomists for standard genome sequencing and annotation.</title>
        <authorList>
            <consortium name="The Broad Institute Genomics Platform"/>
            <consortium name="The Broad Institute Genome Sequencing Center for Infectious Disease"/>
            <person name="Wu L."/>
            <person name="Ma J."/>
        </authorList>
    </citation>
    <scope>NUCLEOTIDE SEQUENCE [LARGE SCALE GENOMIC DNA]</scope>
    <source>
        <strain evidence="2">CCM 8924</strain>
    </source>
</reference>
<gene>
    <name evidence="1" type="ORF">ACFQGR_01285</name>
</gene>
<dbReference type="EMBL" id="JBHSSG010000007">
    <property type="protein sequence ID" value="MFC6178045.1"/>
    <property type="molecule type" value="Genomic_DNA"/>
</dbReference>
<sequence>MTKEPITSDNHQQLMLDFGIDAPQIGEKNITLVDGVLVRDENNKAKTYFHWEVIHRADETYWSPLDGDRKTLYDITDYKIKNKQNDQWLTVEEWFKLDKF</sequence>
<accession>A0ABW1RRH8</accession>
<dbReference type="Proteomes" id="UP001596158">
    <property type="component" value="Unassembled WGS sequence"/>
</dbReference>
<protein>
    <submittedName>
        <fullName evidence="1">Uncharacterized protein</fullName>
    </submittedName>
</protein>
<dbReference type="RefSeq" id="WP_042492666.1">
    <property type="nucleotide sequence ID" value="NZ_BJDT01000005.1"/>
</dbReference>
<evidence type="ECO:0000313" key="2">
    <source>
        <dbReference type="Proteomes" id="UP001596158"/>
    </source>
</evidence>